<keyword evidence="9" id="KW-1185">Reference proteome</keyword>
<dbReference type="GO" id="GO:0005737">
    <property type="term" value="C:cytoplasm"/>
    <property type="evidence" value="ECO:0007669"/>
    <property type="project" value="UniProtKB-SubCell"/>
</dbReference>
<dbReference type="FunFam" id="1.25.10.10:FF:000059">
    <property type="entry name" value="exportin-7 isoform X2"/>
    <property type="match status" value="1"/>
</dbReference>
<reference key="1">
    <citation type="submission" date="2019-01" db="UniProtKB">
        <authorList>
            <consortium name="RefSeq"/>
        </authorList>
    </citation>
    <scope>IDENTIFICATION</scope>
</reference>
<comment type="subcellular location">
    <subcellularLocation>
        <location evidence="2">Cytoplasm</location>
    </subcellularLocation>
    <subcellularLocation>
        <location evidence="1">Nucleus</location>
    </subcellularLocation>
</comment>
<evidence type="ECO:0000256" key="4">
    <source>
        <dbReference type="ARBA" id="ARBA00022448"/>
    </source>
</evidence>
<dbReference type="Pfam" id="PF25795">
    <property type="entry name" value="TPR_XPO7"/>
    <property type="match status" value="1"/>
</dbReference>
<keyword evidence="5" id="KW-0963">Cytoplasm</keyword>
<dbReference type="SUPFAM" id="SSF48371">
    <property type="entry name" value="ARM repeat"/>
    <property type="match status" value="1"/>
</dbReference>
<keyword evidence="6" id="KW-0653">Protein transport</keyword>
<dbReference type="InterPro" id="IPR044189">
    <property type="entry name" value="XPO4/7-like"/>
</dbReference>
<gene>
    <name evidence="10" type="primary">RANBP17</name>
</gene>
<evidence type="ECO:0000256" key="2">
    <source>
        <dbReference type="ARBA" id="ARBA00004496"/>
    </source>
</evidence>
<evidence type="ECO:0000313" key="9">
    <source>
        <dbReference type="Proteomes" id="UP000286641"/>
    </source>
</evidence>
<dbReference type="Proteomes" id="UP000286641">
    <property type="component" value="Unplaced"/>
</dbReference>
<dbReference type="Pfam" id="PF03810">
    <property type="entry name" value="IBN_N"/>
    <property type="match status" value="1"/>
</dbReference>
<comment type="similarity">
    <text evidence="3">Belongs to the exportin family.</text>
</comment>
<evidence type="ECO:0000259" key="8">
    <source>
        <dbReference type="SMART" id="SM00913"/>
    </source>
</evidence>
<dbReference type="GO" id="GO:0031267">
    <property type="term" value="F:small GTPase binding"/>
    <property type="evidence" value="ECO:0007669"/>
    <property type="project" value="InterPro"/>
</dbReference>
<name>A0A3Q7Q3H7_CALUR</name>
<reference evidence="10" key="2">
    <citation type="submission" date="2025-08" db="UniProtKB">
        <authorList>
            <consortium name="RefSeq"/>
        </authorList>
    </citation>
    <scope>IDENTIFICATION</scope>
    <source>
        <tissue evidence="10">Blood</tissue>
    </source>
</reference>
<feature type="domain" description="Importin N-terminal" evidence="8">
    <location>
        <begin position="30"/>
        <end position="95"/>
    </location>
</feature>
<dbReference type="SMART" id="SM00913">
    <property type="entry name" value="IBN_N"/>
    <property type="match status" value="1"/>
</dbReference>
<evidence type="ECO:0000256" key="6">
    <source>
        <dbReference type="ARBA" id="ARBA00022927"/>
    </source>
</evidence>
<dbReference type="CTD" id="64901"/>
<dbReference type="PANTHER" id="PTHR12596:SF8">
    <property type="entry name" value="RAN-BINDING PROTEIN 17"/>
    <property type="match status" value="1"/>
</dbReference>
<evidence type="ECO:0000256" key="7">
    <source>
        <dbReference type="ARBA" id="ARBA00023242"/>
    </source>
</evidence>
<dbReference type="GO" id="GO:0006611">
    <property type="term" value="P:protein export from nucleus"/>
    <property type="evidence" value="ECO:0007669"/>
    <property type="project" value="TreeGrafter"/>
</dbReference>
<dbReference type="GO" id="GO:0005049">
    <property type="term" value="F:nuclear export signal receptor activity"/>
    <property type="evidence" value="ECO:0007669"/>
    <property type="project" value="InterPro"/>
</dbReference>
<keyword evidence="7" id="KW-0539">Nucleus</keyword>
<evidence type="ECO:0000313" key="10">
    <source>
        <dbReference type="RefSeq" id="XP_025722831.1"/>
    </source>
</evidence>
<evidence type="ECO:0000256" key="1">
    <source>
        <dbReference type="ARBA" id="ARBA00004123"/>
    </source>
</evidence>
<sequence length="1059" mass="120625">MALHFQSLAELEVLCTHLYIGTDLTQRIEAEKALLELIDSPECLSKCQLLLEQGTTSYAQLLAATCLSKLVSRVSPLPVEQRVDIRNYILNYVASQPKLVPFVIQALIQVIAKITKLGWFEVQKDQFVFREIIADVKKFLQGTVEHCIIGVIILSELTQEMNLVDYSRPSAKHRKIATSFRDSSLKDILVLACSLLKEVLAKPLNLQDEGQQNLVMQVLKLVLNCLNFDFIGSSADESADDLCTVQIPTTWRTIFLEPETLDLFFSLYHSLPPLLSQLALSCLVQFASTRRSLFSSPERAKYLGNLIKGVKRILENPQHWEFAPNSVHYLLTLWQRMVASVPFVKSTEPHLLDTYAPEITKAFITSRLESVAIVVRDNLDDPLDDTATVFQQLEQLCTVSRCEYEKTCTLLVQLFDQNAQNYQKLLHSPSGITVDKAIQEGRLAWLVYLVGTVVGGRLTYTSTDEHDAMDGELSCRVFQLISLMDTGLPQCSNEKIELAILWFLDQFRKTYVGDQLQRTSKVVHLRSDVSRVPEKAWKIVKVYARMSEVLGITDDNHVLETFMTKIVTNLKYWGRCEPVISRTLQFLNDLSVGYILLKKLVKIDAVKFMLKNHTSEHFPFLGISDSYSLSDFRCRTTFYTALTRLLMVDLGEDEDEFENFMLPLTVSFETVLQIFNNNFKQEDVKRMLIGLARDLRGIAFALNTKTSYTMLFDWMYPTYLPILQTTIERWYGEPACTTPILKLMAELMQNRSQRLNFDVSSPNGILLFREASKMICTYGNQILSLGSLSKDQIYPMKLKGISICYSALKSALCGNYVSFGVFKLYGDNHFDNVLQAFVKMLLSVCHSDLLQYRKLSQSYYPLLECLTQDHMSFITNLEPPVLLYVLTSISEGLTTLDTVVSSSCCTSLDYIVTYLFKHIAKEGKKPLRCGEATQAGQRLLHFMQQNPDVLQQMMSVLMNTIVFEDCRNQWSVSRPLLGLILLNEKYFSELRASLINSQPVPKQEVLAQCFRNLMEGVEQNLSIKNRDRFTQNLSVFRRDVAEALRSDGSTEPCSLDMMS</sequence>
<dbReference type="InterPro" id="IPR057947">
    <property type="entry name" value="TPR_XPO7/RBP17"/>
</dbReference>
<evidence type="ECO:0000256" key="5">
    <source>
        <dbReference type="ARBA" id="ARBA00022490"/>
    </source>
</evidence>
<dbReference type="RefSeq" id="XP_025722831.1">
    <property type="nucleotide sequence ID" value="XM_025867046.1"/>
</dbReference>
<accession>A0A3Q7Q3H7</accession>
<dbReference type="InterPro" id="IPR001494">
    <property type="entry name" value="Importin-beta_N"/>
</dbReference>
<organism evidence="9 10">
    <name type="scientific">Callorhinus ursinus</name>
    <name type="common">Northern fur seal</name>
    <dbReference type="NCBI Taxonomy" id="34884"/>
    <lineage>
        <taxon>Eukaryota</taxon>
        <taxon>Metazoa</taxon>
        <taxon>Chordata</taxon>
        <taxon>Craniata</taxon>
        <taxon>Vertebrata</taxon>
        <taxon>Euteleostomi</taxon>
        <taxon>Mammalia</taxon>
        <taxon>Eutheria</taxon>
        <taxon>Laurasiatheria</taxon>
        <taxon>Carnivora</taxon>
        <taxon>Caniformia</taxon>
        <taxon>Pinnipedia</taxon>
        <taxon>Otariidae</taxon>
        <taxon>Callorhinus</taxon>
    </lineage>
</organism>
<dbReference type="InterPro" id="IPR011989">
    <property type="entry name" value="ARM-like"/>
</dbReference>
<dbReference type="PANTHER" id="PTHR12596">
    <property type="entry name" value="EXPORTIN 4,7-RELATED"/>
    <property type="match status" value="1"/>
</dbReference>
<dbReference type="GO" id="GO:0005643">
    <property type="term" value="C:nuclear pore"/>
    <property type="evidence" value="ECO:0007669"/>
    <property type="project" value="TreeGrafter"/>
</dbReference>
<keyword evidence="4" id="KW-0813">Transport</keyword>
<dbReference type="AlphaFoldDB" id="A0A3Q7Q3H7"/>
<evidence type="ECO:0000256" key="3">
    <source>
        <dbReference type="ARBA" id="ARBA00009466"/>
    </source>
</evidence>
<dbReference type="Gene3D" id="1.25.10.10">
    <property type="entry name" value="Leucine-rich Repeat Variant"/>
    <property type="match status" value="2"/>
</dbReference>
<protein>
    <submittedName>
        <fullName evidence="10">Ran-binding protein 17 isoform X3</fullName>
    </submittedName>
</protein>
<dbReference type="InterPro" id="IPR016024">
    <property type="entry name" value="ARM-type_fold"/>
</dbReference>
<proteinExistence type="inferred from homology"/>